<dbReference type="AlphaFoldDB" id="A0A9W6H4A4"/>
<dbReference type="Proteomes" id="UP001142462">
    <property type="component" value="Unassembled WGS sequence"/>
</dbReference>
<reference evidence="1" key="1">
    <citation type="journal article" date="2014" name="Int. J. Syst. Evol. Microbiol.">
        <title>Complete genome sequence of Corynebacterium casei LMG S-19264T (=DSM 44701T), isolated from a smear-ripened cheese.</title>
        <authorList>
            <consortium name="US DOE Joint Genome Institute (JGI-PGF)"/>
            <person name="Walter F."/>
            <person name="Albersmeier A."/>
            <person name="Kalinowski J."/>
            <person name="Ruckert C."/>
        </authorList>
    </citation>
    <scope>NUCLEOTIDE SEQUENCE</scope>
    <source>
        <strain evidence="1">VKM Ac-1020</strain>
    </source>
</reference>
<evidence type="ECO:0000313" key="1">
    <source>
        <dbReference type="EMBL" id="GLJ62043.1"/>
    </source>
</evidence>
<dbReference type="RefSeq" id="WP_271173740.1">
    <property type="nucleotide sequence ID" value="NZ_BSEJ01000010.1"/>
</dbReference>
<organism evidence="1 2">
    <name type="scientific">Microbacterium barkeri</name>
    <dbReference type="NCBI Taxonomy" id="33917"/>
    <lineage>
        <taxon>Bacteria</taxon>
        <taxon>Bacillati</taxon>
        <taxon>Actinomycetota</taxon>
        <taxon>Actinomycetes</taxon>
        <taxon>Micrococcales</taxon>
        <taxon>Microbacteriaceae</taxon>
        <taxon>Microbacterium</taxon>
    </lineage>
</organism>
<gene>
    <name evidence="1" type="ORF">GCM10017576_21730</name>
</gene>
<proteinExistence type="predicted"/>
<dbReference type="EMBL" id="BSEJ01000010">
    <property type="protein sequence ID" value="GLJ62043.1"/>
    <property type="molecule type" value="Genomic_DNA"/>
</dbReference>
<accession>A0A9W6H4A4</accession>
<name>A0A9W6H4A4_9MICO</name>
<sequence length="115" mass="13542">MMGDWYDTLFWSEPRPLRDSDRALLAGAGLPAEHPGWTRAAACVQRTVWNASQEREEVLTESYEGQRYRNEELGLAYYSTLSRDPEEPDQLRPVGDTSDRDIFYRIYQSWMARYR</sequence>
<reference evidence="1" key="2">
    <citation type="submission" date="2023-01" db="EMBL/GenBank/DDBJ databases">
        <authorList>
            <person name="Sun Q."/>
            <person name="Evtushenko L."/>
        </authorList>
    </citation>
    <scope>NUCLEOTIDE SEQUENCE</scope>
    <source>
        <strain evidence="1">VKM Ac-1020</strain>
    </source>
</reference>
<keyword evidence="2" id="KW-1185">Reference proteome</keyword>
<comment type="caution">
    <text evidence="1">The sequence shown here is derived from an EMBL/GenBank/DDBJ whole genome shotgun (WGS) entry which is preliminary data.</text>
</comment>
<evidence type="ECO:0000313" key="2">
    <source>
        <dbReference type="Proteomes" id="UP001142462"/>
    </source>
</evidence>
<protein>
    <submittedName>
        <fullName evidence="1">Uncharacterized protein</fullName>
    </submittedName>
</protein>